<name>A0ABS4RTW1_PAEXY</name>
<dbReference type="InterPro" id="IPR036736">
    <property type="entry name" value="ACP-like_sf"/>
</dbReference>
<dbReference type="InterPro" id="IPR009081">
    <property type="entry name" value="PP-bd_ACP"/>
</dbReference>
<evidence type="ECO:0000259" key="1">
    <source>
        <dbReference type="Pfam" id="PF00550"/>
    </source>
</evidence>
<dbReference type="EMBL" id="JAGIKV010000007">
    <property type="protein sequence ID" value="MBP2245775.1"/>
    <property type="molecule type" value="Genomic_DNA"/>
</dbReference>
<feature type="domain" description="Carrier" evidence="1">
    <location>
        <begin position="19"/>
        <end position="77"/>
    </location>
</feature>
<dbReference type="Gene3D" id="1.10.1200.10">
    <property type="entry name" value="ACP-like"/>
    <property type="match status" value="1"/>
</dbReference>
<proteinExistence type="predicted"/>
<dbReference type="SUPFAM" id="SSF47336">
    <property type="entry name" value="ACP-like"/>
    <property type="match status" value="1"/>
</dbReference>
<evidence type="ECO:0000313" key="2">
    <source>
        <dbReference type="EMBL" id="MBP2245775.1"/>
    </source>
</evidence>
<comment type="caution">
    <text evidence="2">The sequence shown here is derived from an EMBL/GenBank/DDBJ whole genome shotgun (WGS) entry which is preliminary data.</text>
</comment>
<dbReference type="Proteomes" id="UP000810207">
    <property type="component" value="Unassembled WGS sequence"/>
</dbReference>
<reference evidence="2 3" key="1">
    <citation type="submission" date="2021-03" db="EMBL/GenBank/DDBJ databases">
        <title>Genomic Encyclopedia of Type Strains, Phase IV (KMG-IV): sequencing the most valuable type-strain genomes for metagenomic binning, comparative biology and taxonomic classification.</title>
        <authorList>
            <person name="Goeker M."/>
        </authorList>
    </citation>
    <scope>NUCLEOTIDE SEQUENCE [LARGE SCALE GENOMIC DNA]</scope>
    <source>
        <strain evidence="2 3">DSM 21292</strain>
    </source>
</reference>
<keyword evidence="3" id="KW-1185">Reference proteome</keyword>
<protein>
    <submittedName>
        <fullName evidence="2">Acyl carrier protein</fullName>
    </submittedName>
</protein>
<sequence>MQEYPVAYDQFDIHFYQVVEMFSEQKLDVSALDEDLRVLGLNSISFIKLIIALENEFNIEMDDEYLELENFTTLQHLKDSLRKCINYEIPNES</sequence>
<dbReference type="Pfam" id="PF00550">
    <property type="entry name" value="PP-binding"/>
    <property type="match status" value="1"/>
</dbReference>
<dbReference type="RefSeq" id="WP_076252870.1">
    <property type="nucleotide sequence ID" value="NZ_CBCSLC010000026.1"/>
</dbReference>
<organism evidence="2 3">
    <name type="scientific">Paenibacillus xylanexedens</name>
    <dbReference type="NCBI Taxonomy" id="528191"/>
    <lineage>
        <taxon>Bacteria</taxon>
        <taxon>Bacillati</taxon>
        <taxon>Bacillota</taxon>
        <taxon>Bacilli</taxon>
        <taxon>Bacillales</taxon>
        <taxon>Paenibacillaceae</taxon>
        <taxon>Paenibacillus</taxon>
    </lineage>
</organism>
<accession>A0ABS4RTW1</accession>
<gene>
    <name evidence="2" type="ORF">J2Z28_002393</name>
</gene>
<evidence type="ECO:0000313" key="3">
    <source>
        <dbReference type="Proteomes" id="UP000810207"/>
    </source>
</evidence>